<gene>
    <name evidence="7" type="ORF">J2Z53_000406</name>
</gene>
<evidence type="ECO:0000313" key="8">
    <source>
        <dbReference type="Proteomes" id="UP000783390"/>
    </source>
</evidence>
<dbReference type="Pfam" id="PF01957">
    <property type="entry name" value="NfeD"/>
    <property type="match status" value="1"/>
</dbReference>
<keyword evidence="4 5" id="KW-0472">Membrane</keyword>
<protein>
    <submittedName>
        <fullName evidence="7">Membrane protein implicated in regulation of membrane protease activity</fullName>
    </submittedName>
</protein>
<evidence type="ECO:0000256" key="3">
    <source>
        <dbReference type="ARBA" id="ARBA00022989"/>
    </source>
</evidence>
<dbReference type="Gene3D" id="2.40.50.140">
    <property type="entry name" value="Nucleic acid-binding proteins"/>
    <property type="match status" value="1"/>
</dbReference>
<evidence type="ECO:0000259" key="6">
    <source>
        <dbReference type="Pfam" id="PF01957"/>
    </source>
</evidence>
<dbReference type="GO" id="GO:0006508">
    <property type="term" value="P:proteolysis"/>
    <property type="evidence" value="ECO:0007669"/>
    <property type="project" value="UniProtKB-KW"/>
</dbReference>
<dbReference type="InterPro" id="IPR052165">
    <property type="entry name" value="Membrane_assoc_protease"/>
</dbReference>
<evidence type="ECO:0000256" key="2">
    <source>
        <dbReference type="ARBA" id="ARBA00022692"/>
    </source>
</evidence>
<dbReference type="RefSeq" id="WP_209795552.1">
    <property type="nucleotide sequence ID" value="NZ_JAGGJZ010000001.1"/>
</dbReference>
<comment type="subcellular location">
    <subcellularLocation>
        <location evidence="1">Membrane</location>
        <topology evidence="1">Multi-pass membrane protein</topology>
    </subcellularLocation>
</comment>
<dbReference type="EMBL" id="JAGGJZ010000001">
    <property type="protein sequence ID" value="MBP1888827.1"/>
    <property type="molecule type" value="Genomic_DNA"/>
</dbReference>
<feature type="domain" description="NfeD-like C-terminal" evidence="6">
    <location>
        <begin position="84"/>
        <end position="139"/>
    </location>
</feature>
<evidence type="ECO:0000256" key="1">
    <source>
        <dbReference type="ARBA" id="ARBA00004141"/>
    </source>
</evidence>
<evidence type="ECO:0000313" key="7">
    <source>
        <dbReference type="EMBL" id="MBP1888827.1"/>
    </source>
</evidence>
<keyword evidence="7" id="KW-0378">Hydrolase</keyword>
<evidence type="ECO:0000256" key="5">
    <source>
        <dbReference type="SAM" id="Phobius"/>
    </source>
</evidence>
<dbReference type="SUPFAM" id="SSF141322">
    <property type="entry name" value="NfeD domain-like"/>
    <property type="match status" value="1"/>
</dbReference>
<proteinExistence type="predicted"/>
<keyword evidence="7" id="KW-0645">Protease</keyword>
<keyword evidence="8" id="KW-1185">Reference proteome</keyword>
<evidence type="ECO:0000256" key="4">
    <source>
        <dbReference type="ARBA" id="ARBA00023136"/>
    </source>
</evidence>
<dbReference type="InterPro" id="IPR002810">
    <property type="entry name" value="NfeD-like_C"/>
</dbReference>
<feature type="transmembrane region" description="Helical" evidence="5">
    <location>
        <begin position="46"/>
        <end position="68"/>
    </location>
</feature>
<keyword evidence="3 5" id="KW-1133">Transmembrane helix</keyword>
<reference evidence="7 8" key="1">
    <citation type="submission" date="2021-03" db="EMBL/GenBank/DDBJ databases">
        <title>Genomic Encyclopedia of Type Strains, Phase IV (KMG-IV): sequencing the most valuable type-strain genomes for metagenomic binning, comparative biology and taxonomic classification.</title>
        <authorList>
            <person name="Goeker M."/>
        </authorList>
    </citation>
    <scope>NUCLEOTIDE SEQUENCE [LARGE SCALE GENOMIC DNA]</scope>
    <source>
        <strain evidence="7 8">DSM 3984</strain>
    </source>
</reference>
<dbReference type="PANTHER" id="PTHR33507">
    <property type="entry name" value="INNER MEMBRANE PROTEIN YBBJ"/>
    <property type="match status" value="1"/>
</dbReference>
<dbReference type="InterPro" id="IPR012340">
    <property type="entry name" value="NA-bd_OB-fold"/>
</dbReference>
<sequence length="142" mass="15963">MYLMLVWIGIAIAMVIIDLVTSAFLFSWIGLGAIAAVIFNLLKFSLLVQIIIFAVVSLIAIGIGYPWAKKKFKTDIKTIPLMEETYIGMILDSEKNIKETALVKVRGSYWTVINEGEEIKKGDKFIITGIEGTQLMIKKYKK</sequence>
<accession>A0ABS4EYA2</accession>
<dbReference type="PANTHER" id="PTHR33507:SF3">
    <property type="entry name" value="INNER MEMBRANE PROTEIN YBBJ"/>
    <property type="match status" value="1"/>
</dbReference>
<comment type="caution">
    <text evidence="7">The sequence shown here is derived from an EMBL/GenBank/DDBJ whole genome shotgun (WGS) entry which is preliminary data.</text>
</comment>
<dbReference type="GO" id="GO:0008233">
    <property type="term" value="F:peptidase activity"/>
    <property type="evidence" value="ECO:0007669"/>
    <property type="project" value="UniProtKB-KW"/>
</dbReference>
<keyword evidence="2 5" id="KW-0812">Transmembrane</keyword>
<name>A0ABS4EYA2_9CLOT</name>
<feature type="transmembrane region" description="Helical" evidence="5">
    <location>
        <begin position="6"/>
        <end position="39"/>
    </location>
</feature>
<organism evidence="7 8">
    <name type="scientific">Clostridium moniliforme</name>
    <dbReference type="NCBI Taxonomy" id="39489"/>
    <lineage>
        <taxon>Bacteria</taxon>
        <taxon>Bacillati</taxon>
        <taxon>Bacillota</taxon>
        <taxon>Clostridia</taxon>
        <taxon>Eubacteriales</taxon>
        <taxon>Clostridiaceae</taxon>
        <taxon>Clostridium</taxon>
    </lineage>
</organism>
<dbReference type="Proteomes" id="UP000783390">
    <property type="component" value="Unassembled WGS sequence"/>
</dbReference>